<dbReference type="PROSITE" id="PS50109">
    <property type="entry name" value="HIS_KIN"/>
    <property type="match status" value="1"/>
</dbReference>
<dbReference type="InterPro" id="IPR003018">
    <property type="entry name" value="GAF"/>
</dbReference>
<feature type="domain" description="Histidine kinase" evidence="8">
    <location>
        <begin position="286"/>
        <end position="375"/>
    </location>
</feature>
<comment type="catalytic activity">
    <reaction evidence="1">
        <text>ATP + protein L-histidine = ADP + protein N-phospho-L-histidine.</text>
        <dbReference type="EC" id="2.7.13.3"/>
    </reaction>
</comment>
<proteinExistence type="predicted"/>
<keyword evidence="6" id="KW-0067">ATP-binding</keyword>
<dbReference type="InterPro" id="IPR036890">
    <property type="entry name" value="HATPase_C_sf"/>
</dbReference>
<dbReference type="InterPro" id="IPR003594">
    <property type="entry name" value="HATPase_dom"/>
</dbReference>
<dbReference type="InterPro" id="IPR029016">
    <property type="entry name" value="GAF-like_dom_sf"/>
</dbReference>
<dbReference type="SMART" id="SM00065">
    <property type="entry name" value="GAF"/>
    <property type="match status" value="1"/>
</dbReference>
<evidence type="ECO:0000256" key="4">
    <source>
        <dbReference type="ARBA" id="ARBA00022741"/>
    </source>
</evidence>
<dbReference type="SUPFAM" id="SSF55874">
    <property type="entry name" value="ATPase domain of HSP90 chaperone/DNA topoisomerase II/histidine kinase"/>
    <property type="match status" value="1"/>
</dbReference>
<protein>
    <recommendedName>
        <fullName evidence="2">histidine kinase</fullName>
        <ecNumber evidence="2">2.7.13.3</ecNumber>
    </recommendedName>
</protein>
<dbReference type="Gene3D" id="3.30.450.40">
    <property type="match status" value="1"/>
</dbReference>
<dbReference type="PANTHER" id="PTHR24421:SF40">
    <property type="entry name" value="SENSOR HISTIDINE KINASE YHCY"/>
    <property type="match status" value="1"/>
</dbReference>
<dbReference type="Proteomes" id="UP000789833">
    <property type="component" value="Unassembled WGS sequence"/>
</dbReference>
<dbReference type="Gene3D" id="3.30.565.10">
    <property type="entry name" value="Histidine kinase-like ATPase, C-terminal domain"/>
    <property type="match status" value="1"/>
</dbReference>
<keyword evidence="7" id="KW-0902">Two-component regulatory system</keyword>
<keyword evidence="5" id="KW-0418">Kinase</keyword>
<sequence>MEHKTQRVEELRALKIIAESLNQANDLSTVLDDVLKKLIQVTGLTTGWIFLIDEKENYTLAADHNLPEALKGDNKSPMCKGGCWCIDRYKEGRLQRASNIISCKRIEDAIKFEWGDTNDITHHATIPLKAGKEKFGLLNIASPNKTHFDDTELALLESVAFQIGTAIKRIRLSENEQHLSVLAERNRLARDLHDSVNQLLFSLMLTARGTKELTSDPKMLEMLTYMQELSQEALSEMRALIWQLRPEGLENGVLSALLNYGKVLGLTINSEIKGVIDLPNHIEECLWRIGQEALNNCKKHSGTKSACIHMEVKNNEVRLEIMDNGNGFSFKQSEVIPSLGLKSMKERTESLKGTFTILSELGKGTIVSIQMPVTKEEKY</sequence>
<dbReference type="RefSeq" id="WP_230501649.1">
    <property type="nucleotide sequence ID" value="NZ_CAKJTJ010000013.1"/>
</dbReference>
<accession>A0ABM8YP61</accession>
<dbReference type="PANTHER" id="PTHR24421">
    <property type="entry name" value="NITRATE/NITRITE SENSOR PROTEIN NARX-RELATED"/>
    <property type="match status" value="1"/>
</dbReference>
<keyword evidence="10" id="KW-1185">Reference proteome</keyword>
<dbReference type="Pfam" id="PF13185">
    <property type="entry name" value="GAF_2"/>
    <property type="match status" value="1"/>
</dbReference>
<dbReference type="SMART" id="SM00387">
    <property type="entry name" value="HATPase_c"/>
    <property type="match status" value="1"/>
</dbReference>
<organism evidence="9 10">
    <name type="scientific">Sutcliffiella rhizosphaerae</name>
    <dbReference type="NCBI Taxonomy" id="2880967"/>
    <lineage>
        <taxon>Bacteria</taxon>
        <taxon>Bacillati</taxon>
        <taxon>Bacillota</taxon>
        <taxon>Bacilli</taxon>
        <taxon>Bacillales</taxon>
        <taxon>Bacillaceae</taxon>
        <taxon>Sutcliffiella</taxon>
    </lineage>
</organism>
<dbReference type="EMBL" id="CAKJTJ010000013">
    <property type="protein sequence ID" value="CAG9621770.1"/>
    <property type="molecule type" value="Genomic_DNA"/>
</dbReference>
<evidence type="ECO:0000256" key="3">
    <source>
        <dbReference type="ARBA" id="ARBA00022679"/>
    </source>
</evidence>
<evidence type="ECO:0000313" key="10">
    <source>
        <dbReference type="Proteomes" id="UP000789833"/>
    </source>
</evidence>
<comment type="caution">
    <text evidence="9">The sequence shown here is derived from an EMBL/GenBank/DDBJ whole genome shotgun (WGS) entry which is preliminary data.</text>
</comment>
<reference evidence="9 10" key="1">
    <citation type="submission" date="2021-10" db="EMBL/GenBank/DDBJ databases">
        <authorList>
            <person name="Criscuolo A."/>
        </authorList>
    </citation>
    <scope>NUCLEOTIDE SEQUENCE [LARGE SCALE GENOMIC DNA]</scope>
    <source>
        <strain evidence="10">CIP 111883</strain>
    </source>
</reference>
<keyword evidence="3" id="KW-0808">Transferase</keyword>
<evidence type="ECO:0000256" key="1">
    <source>
        <dbReference type="ARBA" id="ARBA00000085"/>
    </source>
</evidence>
<evidence type="ECO:0000256" key="5">
    <source>
        <dbReference type="ARBA" id="ARBA00022777"/>
    </source>
</evidence>
<dbReference type="InterPro" id="IPR050482">
    <property type="entry name" value="Sensor_HK_TwoCompSys"/>
</dbReference>
<evidence type="ECO:0000259" key="8">
    <source>
        <dbReference type="PROSITE" id="PS50109"/>
    </source>
</evidence>
<dbReference type="Gene3D" id="1.20.5.1930">
    <property type="match status" value="1"/>
</dbReference>
<dbReference type="InterPro" id="IPR005467">
    <property type="entry name" value="His_kinase_dom"/>
</dbReference>
<dbReference type="CDD" id="cd16917">
    <property type="entry name" value="HATPase_UhpB-NarQ-NarX-like"/>
    <property type="match status" value="1"/>
</dbReference>
<evidence type="ECO:0000256" key="7">
    <source>
        <dbReference type="ARBA" id="ARBA00023012"/>
    </source>
</evidence>
<evidence type="ECO:0000256" key="2">
    <source>
        <dbReference type="ARBA" id="ARBA00012438"/>
    </source>
</evidence>
<keyword evidence="4" id="KW-0547">Nucleotide-binding</keyword>
<gene>
    <name evidence="9" type="ORF">BACCIP111883_02543</name>
</gene>
<name>A0ABM8YP61_9BACI</name>
<dbReference type="Pfam" id="PF07730">
    <property type="entry name" value="HisKA_3"/>
    <property type="match status" value="1"/>
</dbReference>
<dbReference type="Pfam" id="PF02518">
    <property type="entry name" value="HATPase_c"/>
    <property type="match status" value="1"/>
</dbReference>
<dbReference type="InterPro" id="IPR011712">
    <property type="entry name" value="Sig_transdc_His_kin_sub3_dim/P"/>
</dbReference>
<evidence type="ECO:0000313" key="9">
    <source>
        <dbReference type="EMBL" id="CAG9621770.1"/>
    </source>
</evidence>
<evidence type="ECO:0000256" key="6">
    <source>
        <dbReference type="ARBA" id="ARBA00022840"/>
    </source>
</evidence>
<dbReference type="EC" id="2.7.13.3" evidence="2"/>
<dbReference type="SUPFAM" id="SSF55781">
    <property type="entry name" value="GAF domain-like"/>
    <property type="match status" value="1"/>
</dbReference>